<keyword evidence="5" id="KW-1185">Reference proteome</keyword>
<reference evidence="4 5" key="1">
    <citation type="submission" date="2020-08" db="EMBL/GenBank/DDBJ databases">
        <title>Genomic Encyclopedia of Type Strains, Phase IV (KMG-IV): sequencing the most valuable type-strain genomes for metagenomic binning, comparative biology and taxonomic classification.</title>
        <authorList>
            <person name="Goeker M."/>
        </authorList>
    </citation>
    <scope>NUCLEOTIDE SEQUENCE [LARGE SCALE GENOMIC DNA]</scope>
    <source>
        <strain evidence="4 5">DSM 102235</strain>
    </source>
</reference>
<feature type="domain" description="Carrier" evidence="3">
    <location>
        <begin position="1"/>
        <end position="81"/>
    </location>
</feature>
<dbReference type="PROSITE" id="PS50075">
    <property type="entry name" value="CARRIER"/>
    <property type="match status" value="1"/>
</dbReference>
<gene>
    <name evidence="4" type="ORF">GGQ68_001463</name>
</gene>
<dbReference type="InterPro" id="IPR036736">
    <property type="entry name" value="ACP-like_sf"/>
</dbReference>
<name>A0A7W6DM62_9RHOB</name>
<sequence>MNVKDKVIEIVAEQAMLEPSDITMESTPESIGIDSLGLVEAIFAIEEAFDISVPFNANAPEESDFDISSVATIVAGIERLIAEQKS</sequence>
<comment type="caution">
    <text evidence="4">The sequence shown here is derived from an EMBL/GenBank/DDBJ whole genome shotgun (WGS) entry which is preliminary data.</text>
</comment>
<dbReference type="Gene3D" id="1.10.1200.10">
    <property type="entry name" value="ACP-like"/>
    <property type="match status" value="1"/>
</dbReference>
<dbReference type="PROSITE" id="PS00012">
    <property type="entry name" value="PHOSPHOPANTETHEINE"/>
    <property type="match status" value="1"/>
</dbReference>
<evidence type="ECO:0000256" key="1">
    <source>
        <dbReference type="ARBA" id="ARBA00022450"/>
    </source>
</evidence>
<evidence type="ECO:0000313" key="4">
    <source>
        <dbReference type="EMBL" id="MBB3985134.1"/>
    </source>
</evidence>
<dbReference type="Proteomes" id="UP000541426">
    <property type="component" value="Unassembled WGS sequence"/>
</dbReference>
<keyword evidence="1" id="KW-0596">Phosphopantetheine</keyword>
<dbReference type="RefSeq" id="WP_183964401.1">
    <property type="nucleotide sequence ID" value="NZ_BAABBZ010000059.1"/>
</dbReference>
<protein>
    <submittedName>
        <fullName evidence="4">Acyl carrier protein</fullName>
    </submittedName>
</protein>
<keyword evidence="2" id="KW-0597">Phosphoprotein</keyword>
<dbReference type="AlphaFoldDB" id="A0A7W6DM62"/>
<evidence type="ECO:0000256" key="2">
    <source>
        <dbReference type="ARBA" id="ARBA00022553"/>
    </source>
</evidence>
<organism evidence="4 5">
    <name type="scientific">Sagittula marina</name>
    <dbReference type="NCBI Taxonomy" id="943940"/>
    <lineage>
        <taxon>Bacteria</taxon>
        <taxon>Pseudomonadati</taxon>
        <taxon>Pseudomonadota</taxon>
        <taxon>Alphaproteobacteria</taxon>
        <taxon>Rhodobacterales</taxon>
        <taxon>Roseobacteraceae</taxon>
        <taxon>Sagittula</taxon>
    </lineage>
</organism>
<accession>A0A7W6DM62</accession>
<dbReference type="InterPro" id="IPR009081">
    <property type="entry name" value="PP-bd_ACP"/>
</dbReference>
<evidence type="ECO:0000259" key="3">
    <source>
        <dbReference type="PROSITE" id="PS50075"/>
    </source>
</evidence>
<dbReference type="InterPro" id="IPR006162">
    <property type="entry name" value="Ppantetheine_attach_site"/>
</dbReference>
<dbReference type="Pfam" id="PF00550">
    <property type="entry name" value="PP-binding"/>
    <property type="match status" value="1"/>
</dbReference>
<evidence type="ECO:0000313" key="5">
    <source>
        <dbReference type="Proteomes" id="UP000541426"/>
    </source>
</evidence>
<proteinExistence type="predicted"/>
<dbReference type="EMBL" id="JACIEJ010000003">
    <property type="protein sequence ID" value="MBB3985134.1"/>
    <property type="molecule type" value="Genomic_DNA"/>
</dbReference>
<dbReference type="SUPFAM" id="SSF47336">
    <property type="entry name" value="ACP-like"/>
    <property type="match status" value="1"/>
</dbReference>